<keyword evidence="6" id="KW-1133">Transmembrane helix</keyword>
<dbReference type="EMBL" id="CAQQ02393841">
    <property type="status" value="NOT_ANNOTATED_CDS"/>
    <property type="molecule type" value="Genomic_DNA"/>
</dbReference>
<keyword evidence="2" id="KW-1003">Cell membrane</keyword>
<dbReference type="Proteomes" id="UP000015102">
    <property type="component" value="Unassembled WGS sequence"/>
</dbReference>
<keyword evidence="5" id="KW-0325">Glycoprotein</keyword>
<dbReference type="Pfam" id="PF02351">
    <property type="entry name" value="GDNF"/>
    <property type="match status" value="1"/>
</dbReference>
<dbReference type="GO" id="GO:0005886">
    <property type="term" value="C:plasma membrane"/>
    <property type="evidence" value="ECO:0007669"/>
    <property type="project" value="UniProtKB-SubCell"/>
</dbReference>
<evidence type="ECO:0000256" key="2">
    <source>
        <dbReference type="ARBA" id="ARBA00022475"/>
    </source>
</evidence>
<keyword evidence="4 6" id="KW-0472">Membrane</keyword>
<dbReference type="InterPro" id="IPR037193">
    <property type="entry name" value="GDNF_alpha"/>
</dbReference>
<keyword evidence="9" id="KW-1185">Reference proteome</keyword>
<evidence type="ECO:0000256" key="3">
    <source>
        <dbReference type="ARBA" id="ARBA00022729"/>
    </source>
</evidence>
<dbReference type="HOGENOM" id="CLU_1940503_0_0_1"/>
<evidence type="ECO:0000313" key="9">
    <source>
        <dbReference type="Proteomes" id="UP000015102"/>
    </source>
</evidence>
<evidence type="ECO:0000256" key="5">
    <source>
        <dbReference type="ARBA" id="ARBA00023180"/>
    </source>
</evidence>
<dbReference type="InterPro" id="IPR016017">
    <property type="entry name" value="GDNF/GAS1"/>
</dbReference>
<feature type="transmembrane region" description="Helical" evidence="6">
    <location>
        <begin position="56"/>
        <end position="76"/>
    </location>
</feature>
<evidence type="ECO:0000256" key="6">
    <source>
        <dbReference type="SAM" id="Phobius"/>
    </source>
</evidence>
<name>T1GFF4_MEGSC</name>
<sequence length="130" mass="15774">MENIAAEKDPYPIDALPTCNHALSVCQQERKCLKLFEDFKTHCKVRDNKCRMDDRYFLWILFNFCSPTNLWLFYIITLNKRIKNTILPISKEENLMYFFSNHLLWFYAQNILFEWGKYDYLKHSEDTSPK</sequence>
<keyword evidence="3" id="KW-0732">Signal</keyword>
<comment type="subcellular location">
    <subcellularLocation>
        <location evidence="1">Cell membrane</location>
    </subcellularLocation>
</comment>
<protein>
    <recommendedName>
        <fullName evidence="7">GDNF/GAS1 domain-containing protein</fullName>
    </recommendedName>
</protein>
<evidence type="ECO:0000259" key="7">
    <source>
        <dbReference type="Pfam" id="PF02351"/>
    </source>
</evidence>
<evidence type="ECO:0000313" key="8">
    <source>
        <dbReference type="EnsemblMetazoa" id="MESCA002095-PA"/>
    </source>
</evidence>
<dbReference type="AlphaFoldDB" id="T1GFF4"/>
<dbReference type="EMBL" id="CAQQ02393842">
    <property type="status" value="NOT_ANNOTATED_CDS"/>
    <property type="molecule type" value="Genomic_DNA"/>
</dbReference>
<proteinExistence type="predicted"/>
<organism evidence="8 9">
    <name type="scientific">Megaselia scalaris</name>
    <name type="common">Humpbacked fly</name>
    <name type="synonym">Phora scalaris</name>
    <dbReference type="NCBI Taxonomy" id="36166"/>
    <lineage>
        <taxon>Eukaryota</taxon>
        <taxon>Metazoa</taxon>
        <taxon>Ecdysozoa</taxon>
        <taxon>Arthropoda</taxon>
        <taxon>Hexapoda</taxon>
        <taxon>Insecta</taxon>
        <taxon>Pterygota</taxon>
        <taxon>Neoptera</taxon>
        <taxon>Endopterygota</taxon>
        <taxon>Diptera</taxon>
        <taxon>Brachycera</taxon>
        <taxon>Muscomorpha</taxon>
        <taxon>Platypezoidea</taxon>
        <taxon>Phoridae</taxon>
        <taxon>Megaseliini</taxon>
        <taxon>Megaselia</taxon>
    </lineage>
</organism>
<keyword evidence="6" id="KW-0812">Transmembrane</keyword>
<dbReference type="SUPFAM" id="SSF110035">
    <property type="entry name" value="GDNF receptor-like"/>
    <property type="match status" value="1"/>
</dbReference>
<feature type="domain" description="GDNF/GAS1" evidence="7">
    <location>
        <begin position="19"/>
        <end position="53"/>
    </location>
</feature>
<dbReference type="STRING" id="36166.T1GFF4"/>
<reference evidence="8" key="2">
    <citation type="submission" date="2015-06" db="UniProtKB">
        <authorList>
            <consortium name="EnsemblMetazoa"/>
        </authorList>
    </citation>
    <scope>IDENTIFICATION</scope>
</reference>
<dbReference type="EnsemblMetazoa" id="MESCA002095-RA">
    <property type="protein sequence ID" value="MESCA002095-PA"/>
    <property type="gene ID" value="MESCA002095"/>
</dbReference>
<evidence type="ECO:0000256" key="1">
    <source>
        <dbReference type="ARBA" id="ARBA00004236"/>
    </source>
</evidence>
<reference evidence="9" key="1">
    <citation type="submission" date="2013-02" db="EMBL/GenBank/DDBJ databases">
        <authorList>
            <person name="Hughes D."/>
        </authorList>
    </citation>
    <scope>NUCLEOTIDE SEQUENCE</scope>
    <source>
        <strain>Durham</strain>
        <strain evidence="9">NC isolate 2 -- Noor lab</strain>
    </source>
</reference>
<accession>T1GFF4</accession>
<evidence type="ECO:0000256" key="4">
    <source>
        <dbReference type="ARBA" id="ARBA00023136"/>
    </source>
</evidence>